<keyword evidence="2" id="KW-0847">Vitamin C</keyword>
<dbReference type="InterPro" id="IPR027443">
    <property type="entry name" value="IPNS-like_sf"/>
</dbReference>
<dbReference type="GO" id="GO:0009805">
    <property type="term" value="P:coumarin biosynthetic process"/>
    <property type="evidence" value="ECO:0007669"/>
    <property type="project" value="UniProtKB-ARBA"/>
</dbReference>
<dbReference type="Gene3D" id="2.60.120.330">
    <property type="entry name" value="B-lactam Antibiotic, Isopenicillin N Synthase, Chain"/>
    <property type="match status" value="1"/>
</dbReference>
<feature type="domain" description="Fe2OG dioxygenase" evidence="5">
    <location>
        <begin position="159"/>
        <end position="257"/>
    </location>
</feature>
<comment type="similarity">
    <text evidence="4">Belongs to the iron/ascorbate-dependent oxidoreductase family.</text>
</comment>
<keyword evidence="3 4" id="KW-0408">Iron</keyword>
<dbReference type="Proteomes" id="UP000189701">
    <property type="component" value="Unplaced"/>
</dbReference>
<keyword evidence="4" id="KW-0560">Oxidoreductase</keyword>
<evidence type="ECO:0000256" key="3">
    <source>
        <dbReference type="ARBA" id="ARBA00023004"/>
    </source>
</evidence>
<evidence type="ECO:0000313" key="7">
    <source>
        <dbReference type="RefSeq" id="XP_009760229.1"/>
    </source>
</evidence>
<dbReference type="RefSeq" id="XP_009760229.1">
    <property type="nucleotide sequence ID" value="XM_009761927.1"/>
</dbReference>
<dbReference type="AlphaFoldDB" id="A0A1U7VD48"/>
<evidence type="ECO:0000256" key="1">
    <source>
        <dbReference type="ARBA" id="ARBA00022723"/>
    </source>
</evidence>
<dbReference type="eggNOG" id="KOG0143">
    <property type="taxonomic scope" value="Eukaryota"/>
</dbReference>
<dbReference type="OrthoDB" id="288590at2759"/>
<dbReference type="GeneID" id="104212613"/>
<dbReference type="GO" id="GO:0002238">
    <property type="term" value="P:response to molecule of fungal origin"/>
    <property type="evidence" value="ECO:0007669"/>
    <property type="project" value="UniProtKB-ARBA"/>
</dbReference>
<dbReference type="PROSITE" id="PS51471">
    <property type="entry name" value="FE2OG_OXY"/>
    <property type="match status" value="1"/>
</dbReference>
<dbReference type="PANTHER" id="PTHR47990">
    <property type="entry name" value="2-OXOGLUTARATE (2OG) AND FE(II)-DEPENDENT OXYGENASE SUPERFAMILY PROTEIN-RELATED"/>
    <property type="match status" value="1"/>
</dbReference>
<dbReference type="Pfam" id="PF14226">
    <property type="entry name" value="DIOX_N"/>
    <property type="match status" value="1"/>
</dbReference>
<dbReference type="InterPro" id="IPR026992">
    <property type="entry name" value="DIOX_N"/>
</dbReference>
<reference evidence="6" key="1">
    <citation type="journal article" date="2013" name="Genome Biol.">
        <title>Reference genomes and transcriptomes of Nicotiana sylvestris and Nicotiana tomentosiformis.</title>
        <authorList>
            <person name="Sierro N."/>
            <person name="Battey J.N."/>
            <person name="Ouadi S."/>
            <person name="Bovet L."/>
            <person name="Goepfert S."/>
            <person name="Bakaher N."/>
            <person name="Peitsch M.C."/>
            <person name="Ivanov N.V."/>
        </authorList>
    </citation>
    <scope>NUCLEOTIDE SEQUENCE [LARGE SCALE GENOMIC DNA]</scope>
</reference>
<reference evidence="7" key="2">
    <citation type="submission" date="2025-08" db="UniProtKB">
        <authorList>
            <consortium name="RefSeq"/>
        </authorList>
    </citation>
    <scope>IDENTIFICATION</scope>
    <source>
        <tissue evidence="7">Leaf</tissue>
    </source>
</reference>
<dbReference type="SUPFAM" id="SSF51197">
    <property type="entry name" value="Clavaminate synthase-like"/>
    <property type="match status" value="1"/>
</dbReference>
<dbReference type="Pfam" id="PF03171">
    <property type="entry name" value="2OG-FeII_Oxy"/>
    <property type="match status" value="1"/>
</dbReference>
<dbReference type="InterPro" id="IPR005123">
    <property type="entry name" value="Oxoglu/Fe-dep_dioxygenase_dom"/>
</dbReference>
<accession>A0A1U7VD48</accession>
<dbReference type="KEGG" id="nsy:104212613"/>
<name>A0A1U7VD48_NICSY</name>
<evidence type="ECO:0000259" key="5">
    <source>
        <dbReference type="PROSITE" id="PS51471"/>
    </source>
</evidence>
<keyword evidence="6" id="KW-1185">Reference proteome</keyword>
<proteinExistence type="inferred from homology"/>
<gene>
    <name evidence="7" type="primary">LOC104212613</name>
</gene>
<dbReference type="GO" id="GO:0046872">
    <property type="term" value="F:metal ion binding"/>
    <property type="evidence" value="ECO:0007669"/>
    <property type="project" value="UniProtKB-KW"/>
</dbReference>
<dbReference type="GO" id="GO:0016706">
    <property type="term" value="F:2-oxoglutarate-dependent dioxygenase activity"/>
    <property type="evidence" value="ECO:0007669"/>
    <property type="project" value="UniProtKB-ARBA"/>
</dbReference>
<evidence type="ECO:0000256" key="2">
    <source>
        <dbReference type="ARBA" id="ARBA00022896"/>
    </source>
</evidence>
<keyword evidence="1 4" id="KW-0479">Metal-binding</keyword>
<organism evidence="6 7">
    <name type="scientific">Nicotiana sylvestris</name>
    <name type="common">Wood tobacco</name>
    <name type="synonym">South American tobacco</name>
    <dbReference type="NCBI Taxonomy" id="4096"/>
    <lineage>
        <taxon>Eukaryota</taxon>
        <taxon>Viridiplantae</taxon>
        <taxon>Streptophyta</taxon>
        <taxon>Embryophyta</taxon>
        <taxon>Tracheophyta</taxon>
        <taxon>Spermatophyta</taxon>
        <taxon>Magnoliopsida</taxon>
        <taxon>eudicotyledons</taxon>
        <taxon>Gunneridae</taxon>
        <taxon>Pentapetalae</taxon>
        <taxon>asterids</taxon>
        <taxon>lamiids</taxon>
        <taxon>Solanales</taxon>
        <taxon>Solanaceae</taxon>
        <taxon>Nicotianoideae</taxon>
        <taxon>Nicotianeae</taxon>
        <taxon>Nicotiana</taxon>
    </lineage>
</organism>
<dbReference type="InterPro" id="IPR050231">
    <property type="entry name" value="Iron_ascorbate_oxido_reductase"/>
</dbReference>
<evidence type="ECO:0000313" key="6">
    <source>
        <dbReference type="Proteomes" id="UP000189701"/>
    </source>
</evidence>
<protein>
    <submittedName>
        <fullName evidence="7">Flavonol synthase/flavanone 3-hydroxylase-like</fullName>
    </submittedName>
</protein>
<dbReference type="InterPro" id="IPR044861">
    <property type="entry name" value="IPNS-like_FE2OG_OXY"/>
</dbReference>
<dbReference type="GO" id="GO:0031418">
    <property type="term" value="F:L-ascorbic acid binding"/>
    <property type="evidence" value="ECO:0007669"/>
    <property type="project" value="UniProtKB-KW"/>
</dbReference>
<evidence type="ECO:0000256" key="4">
    <source>
        <dbReference type="RuleBase" id="RU003682"/>
    </source>
</evidence>
<sequence>MAMKNIPTVDLTPFFREGYEDERRKIVESITKACTEYGFFQIVNHGVPFDLTSGALQLAKAFFESPSEAKLKYCPLPNAPVPAGYNKKPNPSYEFNEFLIMLPPGSHFNIFPPNPPQFREVMEELFSQFLKIGMVVESILSECLGLPPSVLKEFNDDRNWDFLIALFYLPATETERIGANSHKDVSCFTIVLQDEVEGLEVQKDGEWILIVPQPGALVVNIGDALQVLSNDKFKSPSHRVLRPNGRSRNSFAFFYSLSGDKWIEPLPHFTKEIAEKPKYRPFLYKEYLQLRKENKCKHVSRLEDEITISHYAIPEE</sequence>